<comment type="caution">
    <text evidence="2">The sequence shown here is derived from an EMBL/GenBank/DDBJ whole genome shotgun (WGS) entry which is preliminary data.</text>
</comment>
<keyword evidence="3" id="KW-1185">Reference proteome</keyword>
<evidence type="ECO:0000313" key="2">
    <source>
        <dbReference type="EMBL" id="KAJ1208043.1"/>
    </source>
</evidence>
<proteinExistence type="predicted"/>
<feature type="compositionally biased region" description="Low complexity" evidence="1">
    <location>
        <begin position="130"/>
        <end position="173"/>
    </location>
</feature>
<organism evidence="2 3">
    <name type="scientific">Pleurodeles waltl</name>
    <name type="common">Iberian ribbed newt</name>
    <dbReference type="NCBI Taxonomy" id="8319"/>
    <lineage>
        <taxon>Eukaryota</taxon>
        <taxon>Metazoa</taxon>
        <taxon>Chordata</taxon>
        <taxon>Craniata</taxon>
        <taxon>Vertebrata</taxon>
        <taxon>Euteleostomi</taxon>
        <taxon>Amphibia</taxon>
        <taxon>Batrachia</taxon>
        <taxon>Caudata</taxon>
        <taxon>Salamandroidea</taxon>
        <taxon>Salamandridae</taxon>
        <taxon>Pleurodelinae</taxon>
        <taxon>Pleurodeles</taxon>
    </lineage>
</organism>
<dbReference type="Proteomes" id="UP001066276">
    <property type="component" value="Chromosome 1_2"/>
</dbReference>
<feature type="compositionally biased region" description="Polar residues" evidence="1">
    <location>
        <begin position="100"/>
        <end position="114"/>
    </location>
</feature>
<name>A0AAV7W5Z9_PLEWA</name>
<gene>
    <name evidence="2" type="ORF">NDU88_003433</name>
</gene>
<reference evidence="2" key="1">
    <citation type="journal article" date="2022" name="bioRxiv">
        <title>Sequencing and chromosome-scale assembly of the giantPleurodeles waltlgenome.</title>
        <authorList>
            <person name="Brown T."/>
            <person name="Elewa A."/>
            <person name="Iarovenko S."/>
            <person name="Subramanian E."/>
            <person name="Araus A.J."/>
            <person name="Petzold A."/>
            <person name="Susuki M."/>
            <person name="Suzuki K.-i.T."/>
            <person name="Hayashi T."/>
            <person name="Toyoda A."/>
            <person name="Oliveira C."/>
            <person name="Osipova E."/>
            <person name="Leigh N.D."/>
            <person name="Simon A."/>
            <person name="Yun M.H."/>
        </authorList>
    </citation>
    <scope>NUCLEOTIDE SEQUENCE</scope>
    <source>
        <strain evidence="2">20211129_DDA</strain>
        <tissue evidence="2">Liver</tissue>
    </source>
</reference>
<evidence type="ECO:0000313" key="3">
    <source>
        <dbReference type="Proteomes" id="UP001066276"/>
    </source>
</evidence>
<feature type="compositionally biased region" description="Polar residues" evidence="1">
    <location>
        <begin position="174"/>
        <end position="184"/>
    </location>
</feature>
<evidence type="ECO:0000256" key="1">
    <source>
        <dbReference type="SAM" id="MobiDB-lite"/>
    </source>
</evidence>
<dbReference type="EMBL" id="JANPWB010000002">
    <property type="protein sequence ID" value="KAJ1208043.1"/>
    <property type="molecule type" value="Genomic_DNA"/>
</dbReference>
<accession>A0AAV7W5Z9</accession>
<protein>
    <submittedName>
        <fullName evidence="2">Uncharacterized protein</fullName>
    </submittedName>
</protein>
<dbReference type="AlphaFoldDB" id="A0AAV7W5Z9"/>
<feature type="region of interest" description="Disordered" evidence="1">
    <location>
        <begin position="84"/>
        <end position="185"/>
    </location>
</feature>
<sequence>MKTIGTGSYDADMRARGAVRSTHPAQGRRIRASAASSGLSVLPLMVPVCPGAHLCAPPAPNLVVDTGLPLNQGPLAPHVFSTARDPITKSRSGPWLPASARSQLTSDSMSARNTRSAEERSPAHRHHLYPGGAAPASLAPPVSLTAGCVPARESPASRGRSGRRLSGSPTPSGTTRQSPEQDPQFSCALYGTPALQLRDAPGLISVS</sequence>